<evidence type="ECO:0000313" key="2">
    <source>
        <dbReference type="EMBL" id="KAJ8787637.1"/>
    </source>
</evidence>
<dbReference type="AlphaFoldDB" id="A0AB34H4D4"/>
<accession>A0AB34H4D4</accession>
<dbReference type="EMBL" id="JAIQCJ010001759">
    <property type="protein sequence ID" value="KAJ8787637.1"/>
    <property type="molecule type" value="Genomic_DNA"/>
</dbReference>
<feature type="compositionally biased region" description="Polar residues" evidence="1">
    <location>
        <begin position="88"/>
        <end position="99"/>
    </location>
</feature>
<evidence type="ECO:0000313" key="3">
    <source>
        <dbReference type="Proteomes" id="UP001159641"/>
    </source>
</evidence>
<reference evidence="2 3" key="1">
    <citation type="submission" date="2022-11" db="EMBL/GenBank/DDBJ databases">
        <title>Whole genome sequence of Eschrichtius robustus ER-17-0199.</title>
        <authorList>
            <person name="Bruniche-Olsen A."/>
            <person name="Black A.N."/>
            <person name="Fields C.J."/>
            <person name="Walden K."/>
            <person name="Dewoody J.A."/>
        </authorList>
    </citation>
    <scope>NUCLEOTIDE SEQUENCE [LARGE SCALE GENOMIC DNA]</scope>
    <source>
        <strain evidence="2">ER-17-0199</strain>
        <tissue evidence="2">Blubber</tissue>
    </source>
</reference>
<name>A0AB34H4D4_ESCRO</name>
<feature type="region of interest" description="Disordered" evidence="1">
    <location>
        <begin position="87"/>
        <end position="108"/>
    </location>
</feature>
<sequence>MSLSVKGADSTWCTGQPSFPLSFLGFLSLLGTSQHLEWSASSPGAGASQQSGVVLALSHVPPALKGRGKEGVSCRLRLRLRLRALHTESPQAPGSQRSSGIPGKRLKGEGASLKSEAKDISRANICFEFLGLLTTCSIWQRLLCPGHSAGNCGEQAWS</sequence>
<keyword evidence="3" id="KW-1185">Reference proteome</keyword>
<evidence type="ECO:0000256" key="1">
    <source>
        <dbReference type="SAM" id="MobiDB-lite"/>
    </source>
</evidence>
<gene>
    <name evidence="2" type="ORF">J1605_022839</name>
</gene>
<proteinExistence type="predicted"/>
<protein>
    <submittedName>
        <fullName evidence="2">Uncharacterized protein</fullName>
    </submittedName>
</protein>
<organism evidence="2 3">
    <name type="scientific">Eschrichtius robustus</name>
    <name type="common">California gray whale</name>
    <name type="synonym">Eschrichtius gibbosus</name>
    <dbReference type="NCBI Taxonomy" id="9764"/>
    <lineage>
        <taxon>Eukaryota</taxon>
        <taxon>Metazoa</taxon>
        <taxon>Chordata</taxon>
        <taxon>Craniata</taxon>
        <taxon>Vertebrata</taxon>
        <taxon>Euteleostomi</taxon>
        <taxon>Mammalia</taxon>
        <taxon>Eutheria</taxon>
        <taxon>Laurasiatheria</taxon>
        <taxon>Artiodactyla</taxon>
        <taxon>Whippomorpha</taxon>
        <taxon>Cetacea</taxon>
        <taxon>Mysticeti</taxon>
        <taxon>Eschrichtiidae</taxon>
        <taxon>Eschrichtius</taxon>
    </lineage>
</organism>
<comment type="caution">
    <text evidence="2">The sequence shown here is derived from an EMBL/GenBank/DDBJ whole genome shotgun (WGS) entry which is preliminary data.</text>
</comment>
<dbReference type="Proteomes" id="UP001159641">
    <property type="component" value="Unassembled WGS sequence"/>
</dbReference>